<evidence type="ECO:0000259" key="4">
    <source>
        <dbReference type="Pfam" id="PF03328"/>
    </source>
</evidence>
<dbReference type="PANTHER" id="PTHR30502:SF0">
    <property type="entry name" value="PHOSPHOENOLPYRUVATE CARBOXYLASE FAMILY PROTEIN"/>
    <property type="match status" value="1"/>
</dbReference>
<sequence length="273" mass="29226">MAFATPLRTALESKTSQFGFWLTLPSAPVARLLLRSAAASPFNNFSWVLIDAEHGLISDKDYYELSTAIASEGASPIIRVPWHEEWMIKRALDAGAHGVLLPMCHTAEDAKRIVQYSKYPPLGSRGYGPMFSPHSLPGVTGSQYDDGADQSLLVMVQIESRSAVENVEAIAKTDGVDVLLIGPFDLAKQMGVVRGGEEHEAAIQATLKAAKTAGKKAAIFCSNGSQALTRAEQGFDMVSIITDLGAIEEGIVNTLQAASVKGSEGETKKRDGY</sequence>
<dbReference type="Proteomes" id="UP000722485">
    <property type="component" value="Unassembled WGS sequence"/>
</dbReference>
<keyword evidence="6" id="KW-1185">Reference proteome</keyword>
<dbReference type="InterPro" id="IPR050251">
    <property type="entry name" value="HpcH-HpaI_aldolase"/>
</dbReference>
<comment type="similarity">
    <text evidence="1">Belongs to the HpcH/HpaI aldolase family.</text>
</comment>
<evidence type="ECO:0000256" key="1">
    <source>
        <dbReference type="ARBA" id="ARBA00005568"/>
    </source>
</evidence>
<dbReference type="OrthoDB" id="1621678at2759"/>
<dbReference type="InterPro" id="IPR015813">
    <property type="entry name" value="Pyrv/PenolPyrv_kinase-like_dom"/>
</dbReference>
<dbReference type="Gene3D" id="3.20.20.60">
    <property type="entry name" value="Phosphoenolpyruvate-binding domains"/>
    <property type="match status" value="1"/>
</dbReference>
<dbReference type="InterPro" id="IPR005000">
    <property type="entry name" value="Aldolase/citrate-lyase_domain"/>
</dbReference>
<dbReference type="AlphaFoldDB" id="A0A9P5HM51"/>
<keyword evidence="3" id="KW-0456">Lyase</keyword>
<comment type="caution">
    <text evidence="5">The sequence shown here is derived from an EMBL/GenBank/DDBJ whole genome shotgun (WGS) entry which is preliminary data.</text>
</comment>
<reference evidence="5" key="1">
    <citation type="submission" date="2020-03" db="EMBL/GenBank/DDBJ databases">
        <title>Draft Genome Sequence of Cylindrodendrum hubeiense.</title>
        <authorList>
            <person name="Buettner E."/>
            <person name="Kellner H."/>
        </authorList>
    </citation>
    <scope>NUCLEOTIDE SEQUENCE</scope>
    <source>
        <strain evidence="5">IHI 201604</strain>
    </source>
</reference>
<organism evidence="5 6">
    <name type="scientific">Cylindrodendrum hubeiense</name>
    <dbReference type="NCBI Taxonomy" id="595255"/>
    <lineage>
        <taxon>Eukaryota</taxon>
        <taxon>Fungi</taxon>
        <taxon>Dikarya</taxon>
        <taxon>Ascomycota</taxon>
        <taxon>Pezizomycotina</taxon>
        <taxon>Sordariomycetes</taxon>
        <taxon>Hypocreomycetidae</taxon>
        <taxon>Hypocreales</taxon>
        <taxon>Nectriaceae</taxon>
        <taxon>Cylindrodendrum</taxon>
    </lineage>
</organism>
<name>A0A9P5HM51_9HYPO</name>
<evidence type="ECO:0000313" key="6">
    <source>
        <dbReference type="Proteomes" id="UP000722485"/>
    </source>
</evidence>
<protein>
    <recommendedName>
        <fullName evidence="4">HpcH/HpaI aldolase/citrate lyase domain-containing protein</fullName>
    </recommendedName>
</protein>
<dbReference type="PANTHER" id="PTHR30502">
    <property type="entry name" value="2-KETO-3-DEOXY-L-RHAMNONATE ALDOLASE"/>
    <property type="match status" value="1"/>
</dbReference>
<dbReference type="GO" id="GO:0016832">
    <property type="term" value="F:aldehyde-lyase activity"/>
    <property type="evidence" value="ECO:0007669"/>
    <property type="project" value="TreeGrafter"/>
</dbReference>
<feature type="domain" description="HpcH/HpaI aldolase/citrate lyase" evidence="4">
    <location>
        <begin position="39"/>
        <end position="239"/>
    </location>
</feature>
<gene>
    <name evidence="5" type="ORF">G7Z17_g100</name>
</gene>
<dbReference type="SUPFAM" id="SSF51621">
    <property type="entry name" value="Phosphoenolpyruvate/pyruvate domain"/>
    <property type="match status" value="1"/>
</dbReference>
<accession>A0A9P5HM51</accession>
<dbReference type="EMBL" id="JAANBB010000001">
    <property type="protein sequence ID" value="KAF7558163.1"/>
    <property type="molecule type" value="Genomic_DNA"/>
</dbReference>
<dbReference type="GO" id="GO:0005737">
    <property type="term" value="C:cytoplasm"/>
    <property type="evidence" value="ECO:0007669"/>
    <property type="project" value="TreeGrafter"/>
</dbReference>
<proteinExistence type="inferred from homology"/>
<dbReference type="Pfam" id="PF03328">
    <property type="entry name" value="HpcH_HpaI"/>
    <property type="match status" value="1"/>
</dbReference>
<evidence type="ECO:0000313" key="5">
    <source>
        <dbReference type="EMBL" id="KAF7558163.1"/>
    </source>
</evidence>
<evidence type="ECO:0000256" key="2">
    <source>
        <dbReference type="ARBA" id="ARBA00022723"/>
    </source>
</evidence>
<dbReference type="GO" id="GO:0046872">
    <property type="term" value="F:metal ion binding"/>
    <property type="evidence" value="ECO:0007669"/>
    <property type="project" value="UniProtKB-KW"/>
</dbReference>
<evidence type="ECO:0000256" key="3">
    <source>
        <dbReference type="ARBA" id="ARBA00023239"/>
    </source>
</evidence>
<keyword evidence="2" id="KW-0479">Metal-binding</keyword>
<dbReference type="InterPro" id="IPR040442">
    <property type="entry name" value="Pyrv_kinase-like_dom_sf"/>
</dbReference>